<gene>
    <name evidence="4" type="ORF">MSAN_01522400</name>
</gene>
<dbReference type="InterPro" id="IPR036047">
    <property type="entry name" value="F-box-like_dom_sf"/>
</dbReference>
<dbReference type="OrthoDB" id="3139566at2759"/>
<name>A0A8H6Y6Z9_9AGAR</name>
<dbReference type="AlphaFoldDB" id="A0A8H6Y6Z9"/>
<dbReference type="SUPFAM" id="SSF52047">
    <property type="entry name" value="RNI-like"/>
    <property type="match status" value="1"/>
</dbReference>
<keyword evidence="5" id="KW-1185">Reference proteome</keyword>
<accession>A0A8H6Y6Z9</accession>
<proteinExistence type="predicted"/>
<feature type="region of interest" description="Disordered" evidence="2">
    <location>
        <begin position="358"/>
        <end position="383"/>
    </location>
</feature>
<dbReference type="InterPro" id="IPR032675">
    <property type="entry name" value="LRR_dom_sf"/>
</dbReference>
<evidence type="ECO:0000256" key="1">
    <source>
        <dbReference type="SAM" id="Coils"/>
    </source>
</evidence>
<evidence type="ECO:0000313" key="4">
    <source>
        <dbReference type="EMBL" id="KAF7353341.1"/>
    </source>
</evidence>
<evidence type="ECO:0000313" key="5">
    <source>
        <dbReference type="Proteomes" id="UP000623467"/>
    </source>
</evidence>
<dbReference type="SUPFAM" id="SSF81383">
    <property type="entry name" value="F-box domain"/>
    <property type="match status" value="1"/>
</dbReference>
<dbReference type="Gene3D" id="3.80.10.10">
    <property type="entry name" value="Ribonuclease Inhibitor"/>
    <property type="match status" value="1"/>
</dbReference>
<sequence length="383" mass="42872">MLRTLEADRIRSAALTAQILDLEKSLSALRLEHAEVQSRLDSYKYPVLTLPTESVSKIFLHVPSPYPGVPSLIETRSLASLTCVCRKWRDIALSIPSLWRAINLFNQDTPLQQRAHICDLWLKRSRSCSLSIEFNGIGGGVLAISKIIELIAPHRPRLKHLKLFVNNLDVCAFYWQGTMPVLHHLDLDVLCFSSELVSFGGLPLLRSVVLNGVASQSVRLPWAQLTSLVLHKVTLEAFIPILSQTSNLLHCELHLRNPVFDSDGVATVPFLESLVLKAQQDDHPAFEYLKFFITPALSNLTIPERFLGLEPLRSLTDFIPKSGGKLRDVCITGRKLVPKNLYREALQSVPRLSFSQREFSGRAGEDDLELESDYDSSVAANTD</sequence>
<dbReference type="Pfam" id="PF12937">
    <property type="entry name" value="F-box-like"/>
    <property type="match status" value="1"/>
</dbReference>
<dbReference type="EMBL" id="JACAZH010000012">
    <property type="protein sequence ID" value="KAF7353341.1"/>
    <property type="molecule type" value="Genomic_DNA"/>
</dbReference>
<feature type="coiled-coil region" evidence="1">
    <location>
        <begin position="12"/>
        <end position="39"/>
    </location>
</feature>
<evidence type="ECO:0000259" key="3">
    <source>
        <dbReference type="Pfam" id="PF12937"/>
    </source>
</evidence>
<protein>
    <submittedName>
        <fullName evidence="4">F-box domain-containing protein</fullName>
    </submittedName>
</protein>
<reference evidence="4" key="1">
    <citation type="submission" date="2020-05" db="EMBL/GenBank/DDBJ databases">
        <title>Mycena genomes resolve the evolution of fungal bioluminescence.</title>
        <authorList>
            <person name="Tsai I.J."/>
        </authorList>
    </citation>
    <scope>NUCLEOTIDE SEQUENCE</scope>
    <source>
        <strain evidence="4">160909Yilan</strain>
    </source>
</reference>
<evidence type="ECO:0000256" key="2">
    <source>
        <dbReference type="SAM" id="MobiDB-lite"/>
    </source>
</evidence>
<dbReference type="Proteomes" id="UP000623467">
    <property type="component" value="Unassembled WGS sequence"/>
</dbReference>
<keyword evidence="1" id="KW-0175">Coiled coil</keyword>
<organism evidence="4 5">
    <name type="scientific">Mycena sanguinolenta</name>
    <dbReference type="NCBI Taxonomy" id="230812"/>
    <lineage>
        <taxon>Eukaryota</taxon>
        <taxon>Fungi</taxon>
        <taxon>Dikarya</taxon>
        <taxon>Basidiomycota</taxon>
        <taxon>Agaricomycotina</taxon>
        <taxon>Agaricomycetes</taxon>
        <taxon>Agaricomycetidae</taxon>
        <taxon>Agaricales</taxon>
        <taxon>Marasmiineae</taxon>
        <taxon>Mycenaceae</taxon>
        <taxon>Mycena</taxon>
    </lineage>
</organism>
<feature type="domain" description="F-box" evidence="3">
    <location>
        <begin position="48"/>
        <end position="103"/>
    </location>
</feature>
<comment type="caution">
    <text evidence="4">The sequence shown here is derived from an EMBL/GenBank/DDBJ whole genome shotgun (WGS) entry which is preliminary data.</text>
</comment>
<dbReference type="InterPro" id="IPR001810">
    <property type="entry name" value="F-box_dom"/>
</dbReference>